<evidence type="ECO:0000256" key="1">
    <source>
        <dbReference type="SAM" id="MobiDB-lite"/>
    </source>
</evidence>
<sequence length="89" mass="10464">MYEQRYNNRKRIAFQENLPTISQEIFKMVEKVEKQVKNFLVSEQDVQSRSGLSTHNENHHNKKTRKKNKIGSGMSNVNTVTIQSARTFH</sequence>
<reference evidence="2 3" key="1">
    <citation type="submission" date="2013-11" db="EMBL/GenBank/DDBJ databases">
        <title>Draft genome of the bovine lungworm Dictyocaulus viviparus.</title>
        <authorList>
            <person name="Mitreva M."/>
        </authorList>
    </citation>
    <scope>NUCLEOTIDE SEQUENCE [LARGE SCALE GENOMIC DNA]</scope>
    <source>
        <strain evidence="2 3">HannoverDv2000</strain>
    </source>
</reference>
<protein>
    <submittedName>
        <fullName evidence="2">Uncharacterized protein</fullName>
    </submittedName>
</protein>
<gene>
    <name evidence="2" type="ORF">DICVIV_06329</name>
</gene>
<reference evidence="3" key="2">
    <citation type="journal article" date="2016" name="Sci. Rep.">
        <title>Dictyocaulus viviparus genome, variome and transcriptome elucidate lungworm biology and support future intervention.</title>
        <authorList>
            <person name="McNulty S.N."/>
            <person name="Strube C."/>
            <person name="Rosa B.A."/>
            <person name="Martin J.C."/>
            <person name="Tyagi R."/>
            <person name="Choi Y.J."/>
            <person name="Wang Q."/>
            <person name="Hallsworth Pepin K."/>
            <person name="Zhang X."/>
            <person name="Ozersky P."/>
            <person name="Wilson R.K."/>
            <person name="Sternberg P.W."/>
            <person name="Gasser R.B."/>
            <person name="Mitreva M."/>
        </authorList>
    </citation>
    <scope>NUCLEOTIDE SEQUENCE [LARGE SCALE GENOMIC DNA]</scope>
    <source>
        <strain evidence="3">HannoverDv2000</strain>
    </source>
</reference>
<keyword evidence="3" id="KW-1185">Reference proteome</keyword>
<dbReference type="Proteomes" id="UP000053766">
    <property type="component" value="Unassembled WGS sequence"/>
</dbReference>
<feature type="compositionally biased region" description="Polar residues" evidence="1">
    <location>
        <begin position="44"/>
        <end position="54"/>
    </location>
</feature>
<proteinExistence type="predicted"/>
<evidence type="ECO:0000313" key="2">
    <source>
        <dbReference type="EMBL" id="KJH47577.1"/>
    </source>
</evidence>
<organism evidence="2 3">
    <name type="scientific">Dictyocaulus viviparus</name>
    <name type="common">Bovine lungworm</name>
    <dbReference type="NCBI Taxonomy" id="29172"/>
    <lineage>
        <taxon>Eukaryota</taxon>
        <taxon>Metazoa</taxon>
        <taxon>Ecdysozoa</taxon>
        <taxon>Nematoda</taxon>
        <taxon>Chromadorea</taxon>
        <taxon>Rhabditida</taxon>
        <taxon>Rhabditina</taxon>
        <taxon>Rhabditomorpha</taxon>
        <taxon>Strongyloidea</taxon>
        <taxon>Metastrongylidae</taxon>
        <taxon>Dictyocaulus</taxon>
    </lineage>
</organism>
<accession>A0A0D8XUR7</accession>
<name>A0A0D8XUR7_DICVI</name>
<evidence type="ECO:0000313" key="3">
    <source>
        <dbReference type="Proteomes" id="UP000053766"/>
    </source>
</evidence>
<feature type="region of interest" description="Disordered" evidence="1">
    <location>
        <begin position="43"/>
        <end position="89"/>
    </location>
</feature>
<feature type="compositionally biased region" description="Polar residues" evidence="1">
    <location>
        <begin position="73"/>
        <end position="89"/>
    </location>
</feature>
<dbReference type="AlphaFoldDB" id="A0A0D8XUR7"/>
<dbReference type="EMBL" id="KN716301">
    <property type="protein sequence ID" value="KJH47577.1"/>
    <property type="molecule type" value="Genomic_DNA"/>
</dbReference>
<feature type="compositionally biased region" description="Basic residues" evidence="1">
    <location>
        <begin position="60"/>
        <end position="69"/>
    </location>
</feature>